<dbReference type="Proteomes" id="UP000093451">
    <property type="component" value="Unassembled WGS sequence"/>
</dbReference>
<comment type="caution">
    <text evidence="2">The sequence shown here is derived from an EMBL/GenBank/DDBJ whole genome shotgun (WGS) entry which is preliminary data.</text>
</comment>
<keyword evidence="1" id="KW-1133">Transmembrane helix</keyword>
<evidence type="ECO:0000313" key="3">
    <source>
        <dbReference type="EMBL" id="OCJ35959.1"/>
    </source>
</evidence>
<feature type="transmembrane region" description="Helical" evidence="1">
    <location>
        <begin position="220"/>
        <end position="239"/>
    </location>
</feature>
<dbReference type="Proteomes" id="UP000702952">
    <property type="component" value="Unassembled WGS sequence"/>
</dbReference>
<proteinExistence type="predicted"/>
<organism evidence="2 5">
    <name type="scientific">Agrobacterium tumefaciens</name>
    <dbReference type="NCBI Taxonomy" id="358"/>
    <lineage>
        <taxon>Bacteria</taxon>
        <taxon>Pseudomonadati</taxon>
        <taxon>Pseudomonadota</taxon>
        <taxon>Alphaproteobacteria</taxon>
        <taxon>Hyphomicrobiales</taxon>
        <taxon>Rhizobiaceae</taxon>
        <taxon>Rhizobium/Agrobacterium group</taxon>
        <taxon>Agrobacterium</taxon>
        <taxon>Agrobacterium tumefaciens complex</taxon>
    </lineage>
</organism>
<name>A0A1B9V657_AGRTU</name>
<dbReference type="Pfam" id="PF03591">
    <property type="entry name" value="AzlC"/>
    <property type="match status" value="1"/>
</dbReference>
<feature type="transmembrane region" description="Helical" evidence="1">
    <location>
        <begin position="52"/>
        <end position="72"/>
    </location>
</feature>
<feature type="transmembrane region" description="Helical" evidence="1">
    <location>
        <begin position="171"/>
        <end position="189"/>
    </location>
</feature>
<evidence type="ECO:0000256" key="1">
    <source>
        <dbReference type="SAM" id="Phobius"/>
    </source>
</evidence>
<dbReference type="RefSeq" id="WP_013636011.1">
    <property type="nucleotide sequence ID" value="NC_015183.1"/>
</dbReference>
<protein>
    <submittedName>
        <fullName evidence="2">AzlC family ABC transporter permease</fullName>
    </submittedName>
    <submittedName>
        <fullName evidence="3">AzlC family protein</fullName>
    </submittedName>
</protein>
<feature type="transmembrane region" description="Helical" evidence="1">
    <location>
        <begin position="140"/>
        <end position="165"/>
    </location>
</feature>
<reference evidence="3 4" key="1">
    <citation type="journal article" date="2016" name="PeerJ">
        <title>Gall-ID: tools for genotyping gall-causing phytopathogenic bacteria.</title>
        <authorList>
            <person name="Davis E.W.II."/>
            <person name="Weisberg A.J."/>
            <person name="Tabima J.F."/>
            <person name="Grunwald N.J."/>
            <person name="Chang J.H."/>
        </authorList>
    </citation>
    <scope>NUCLEOTIDE SEQUENCE [LARGE SCALE GENOMIC DNA]</scope>
    <source>
        <strain evidence="3 4">N2/73</strain>
    </source>
</reference>
<evidence type="ECO:0000313" key="5">
    <source>
        <dbReference type="Proteomes" id="UP000702952"/>
    </source>
</evidence>
<dbReference type="InterPro" id="IPR011606">
    <property type="entry name" value="Brnchd-chn_aa_trnsp_permease"/>
</dbReference>
<reference evidence="2" key="2">
    <citation type="journal article" date="2020" name="Science">
        <title>Unexpected conservation and global transmission of agrobacterial virulence plasmids.</title>
        <authorList>
            <person name="Weisberg A.J."/>
            <person name="Davis E.W. 2nd"/>
            <person name="Tabima J."/>
            <person name="Belcher M.S."/>
            <person name="Miller M."/>
            <person name="Kuo C.H."/>
            <person name="Loper J.E."/>
            <person name="Grunwald N.J."/>
            <person name="Putnam M.L."/>
            <person name="Chang J.H."/>
        </authorList>
    </citation>
    <scope>NUCLEOTIDE SEQUENCE</scope>
    <source>
        <strain evidence="2">17-1853-1a</strain>
    </source>
</reference>
<gene>
    <name evidence="3" type="ORF">A6U91_11250</name>
    <name evidence="2" type="ORF">G6M46_17430</name>
</gene>
<evidence type="ECO:0000313" key="4">
    <source>
        <dbReference type="Proteomes" id="UP000093451"/>
    </source>
</evidence>
<evidence type="ECO:0000313" key="2">
    <source>
        <dbReference type="EMBL" id="NTC29916.1"/>
    </source>
</evidence>
<accession>A0A1B9V657</accession>
<keyword evidence="1" id="KW-0472">Membrane</keyword>
<feature type="transmembrane region" description="Helical" evidence="1">
    <location>
        <begin position="110"/>
        <end position="128"/>
    </location>
</feature>
<keyword evidence="1" id="KW-0812">Transmembrane</keyword>
<feature type="transmembrane region" description="Helical" evidence="1">
    <location>
        <begin position="196"/>
        <end position="214"/>
    </location>
</feature>
<feature type="transmembrane region" description="Helical" evidence="1">
    <location>
        <begin position="21"/>
        <end position="40"/>
    </location>
</feature>
<feature type="transmembrane region" description="Helical" evidence="1">
    <location>
        <begin position="79"/>
        <end position="98"/>
    </location>
</feature>
<dbReference type="AlphaFoldDB" id="A0A1B9V657"/>
<dbReference type="EMBL" id="JAAMAY010000028">
    <property type="protein sequence ID" value="NTC29916.1"/>
    <property type="molecule type" value="Genomic_DNA"/>
</dbReference>
<sequence>MQSADSDTIPLRGWFFRGMRGIFSLPSLILMTSFVGFSAFALESGVQRGEAVFMTLVIWALPAKMILIGSMVGGANLAACFLAVTLSSVRMMPMVASIVPEMRGAKTPTWILLFLSHFVAITAWVFATQNLSKIPREARAAWFAGFGITLTVVNAIIVGLCYGVVAAFPPLVAGVLFFLTPVYFIASIWATARHSVVKVAFIIGVIAGPVFAVIAPEFDILYAGIGGGTVAYLIDRFVFRRKIIPVSPESEP</sequence>
<dbReference type="EMBL" id="LXKT01000022">
    <property type="protein sequence ID" value="OCJ35959.1"/>
    <property type="molecule type" value="Genomic_DNA"/>
</dbReference>